<comment type="caution">
    <text evidence="1">The sequence shown here is derived from an EMBL/GenBank/DDBJ whole genome shotgun (WGS) entry which is preliminary data.</text>
</comment>
<protein>
    <submittedName>
        <fullName evidence="1">Uncharacterized protein</fullName>
    </submittedName>
</protein>
<dbReference type="AlphaFoldDB" id="A0A1F5W697"/>
<evidence type="ECO:0000313" key="1">
    <source>
        <dbReference type="EMBL" id="OGF71209.1"/>
    </source>
</evidence>
<dbReference type="Proteomes" id="UP000178743">
    <property type="component" value="Unassembled WGS sequence"/>
</dbReference>
<organism evidence="1 2">
    <name type="scientific">Candidatus Giovannonibacteria bacterium RIFCSPHIGHO2_02_FULL_45_40</name>
    <dbReference type="NCBI Taxonomy" id="1798337"/>
    <lineage>
        <taxon>Bacteria</taxon>
        <taxon>Candidatus Giovannoniibacteriota</taxon>
    </lineage>
</organism>
<evidence type="ECO:0000313" key="2">
    <source>
        <dbReference type="Proteomes" id="UP000178743"/>
    </source>
</evidence>
<sequence>MTQLLLEKEYKELLGEKEQAEKELRWFLVKKLWVTKHLDELKGIARLKLHGGPKNLSSKLDNYLYA</sequence>
<gene>
    <name evidence="1" type="ORF">A3C05_03925</name>
</gene>
<proteinExistence type="predicted"/>
<reference evidence="1 2" key="1">
    <citation type="journal article" date="2016" name="Nat. Commun.">
        <title>Thousands of microbial genomes shed light on interconnected biogeochemical processes in an aquifer system.</title>
        <authorList>
            <person name="Anantharaman K."/>
            <person name="Brown C.T."/>
            <person name="Hug L.A."/>
            <person name="Sharon I."/>
            <person name="Castelle C.J."/>
            <person name="Probst A.J."/>
            <person name="Thomas B.C."/>
            <person name="Singh A."/>
            <person name="Wilkins M.J."/>
            <person name="Karaoz U."/>
            <person name="Brodie E.L."/>
            <person name="Williams K.H."/>
            <person name="Hubbard S.S."/>
            <person name="Banfield J.F."/>
        </authorList>
    </citation>
    <scope>NUCLEOTIDE SEQUENCE [LARGE SCALE GENOMIC DNA]</scope>
</reference>
<accession>A0A1F5W697</accession>
<name>A0A1F5W697_9BACT</name>
<dbReference type="EMBL" id="MFHP01000033">
    <property type="protein sequence ID" value="OGF71209.1"/>
    <property type="molecule type" value="Genomic_DNA"/>
</dbReference>